<dbReference type="AlphaFoldDB" id="A0A226ECK7"/>
<name>A0A226ECK7_FOLCA</name>
<comment type="caution">
    <text evidence="2">The sequence shown here is derived from an EMBL/GenBank/DDBJ whole genome shotgun (WGS) entry which is preliminary data.</text>
</comment>
<protein>
    <submittedName>
        <fullName evidence="2">Uncharacterized protein</fullName>
    </submittedName>
</protein>
<feature type="compositionally biased region" description="Basic residues" evidence="1">
    <location>
        <begin position="65"/>
        <end position="74"/>
    </location>
</feature>
<evidence type="ECO:0000256" key="1">
    <source>
        <dbReference type="SAM" id="MobiDB-lite"/>
    </source>
</evidence>
<feature type="compositionally biased region" description="Polar residues" evidence="1">
    <location>
        <begin position="75"/>
        <end position="87"/>
    </location>
</feature>
<feature type="compositionally biased region" description="Basic and acidic residues" evidence="1">
    <location>
        <begin position="98"/>
        <end position="107"/>
    </location>
</feature>
<gene>
    <name evidence="2" type="ORF">Fcan01_09061</name>
</gene>
<evidence type="ECO:0000313" key="2">
    <source>
        <dbReference type="EMBL" id="OXA55180.1"/>
    </source>
</evidence>
<proteinExistence type="predicted"/>
<feature type="compositionally biased region" description="Basic and acidic residues" evidence="1">
    <location>
        <begin position="123"/>
        <end position="134"/>
    </location>
</feature>
<reference evidence="2 3" key="1">
    <citation type="submission" date="2015-12" db="EMBL/GenBank/DDBJ databases">
        <title>The genome of Folsomia candida.</title>
        <authorList>
            <person name="Faddeeva A."/>
            <person name="Derks M.F."/>
            <person name="Anvar Y."/>
            <person name="Smit S."/>
            <person name="Van Straalen N."/>
            <person name="Roelofs D."/>
        </authorList>
    </citation>
    <scope>NUCLEOTIDE SEQUENCE [LARGE SCALE GENOMIC DNA]</scope>
    <source>
        <strain evidence="2 3">VU population</strain>
        <tissue evidence="2">Whole body</tissue>
    </source>
</reference>
<feature type="region of interest" description="Disordered" evidence="1">
    <location>
        <begin position="41"/>
        <end position="168"/>
    </location>
</feature>
<organism evidence="2 3">
    <name type="scientific">Folsomia candida</name>
    <name type="common">Springtail</name>
    <dbReference type="NCBI Taxonomy" id="158441"/>
    <lineage>
        <taxon>Eukaryota</taxon>
        <taxon>Metazoa</taxon>
        <taxon>Ecdysozoa</taxon>
        <taxon>Arthropoda</taxon>
        <taxon>Hexapoda</taxon>
        <taxon>Collembola</taxon>
        <taxon>Entomobryomorpha</taxon>
        <taxon>Isotomoidea</taxon>
        <taxon>Isotomidae</taxon>
        <taxon>Proisotominae</taxon>
        <taxon>Folsomia</taxon>
    </lineage>
</organism>
<sequence>MSYYRGTTIHDSKTVKTLENAIEWKKIKWDGQEWHAIGDESDTKIEIPFHNTKDNVPKSVSKSKNTPKNKKTKNQQHNFQKISSQKVKSSHPALILSSKHDKNEVHFEPSLADLPPVASDTSYLRDLRKDFSRKNEKRKSRQRGEGGRHRRQVASREISPLGDDVPMS</sequence>
<feature type="compositionally biased region" description="Basic and acidic residues" evidence="1">
    <location>
        <begin position="41"/>
        <end position="56"/>
    </location>
</feature>
<dbReference type="EMBL" id="LNIX01000004">
    <property type="protein sequence ID" value="OXA55180.1"/>
    <property type="molecule type" value="Genomic_DNA"/>
</dbReference>
<dbReference type="Proteomes" id="UP000198287">
    <property type="component" value="Unassembled WGS sequence"/>
</dbReference>
<evidence type="ECO:0000313" key="3">
    <source>
        <dbReference type="Proteomes" id="UP000198287"/>
    </source>
</evidence>
<accession>A0A226ECK7</accession>
<keyword evidence="3" id="KW-1185">Reference proteome</keyword>